<evidence type="ECO:0000313" key="12">
    <source>
        <dbReference type="EMBL" id="AKA78736.1"/>
    </source>
</evidence>
<dbReference type="CDD" id="cd01750">
    <property type="entry name" value="GATase1_CobQ"/>
    <property type="match status" value="1"/>
</dbReference>
<dbReference type="Proteomes" id="UP000594632">
    <property type="component" value="Chromosome"/>
</dbReference>
<dbReference type="Proteomes" id="UP000275843">
    <property type="component" value="Chromosome"/>
</dbReference>
<evidence type="ECO:0000313" key="16">
    <source>
        <dbReference type="EMBL" id="AZF75677.1"/>
    </source>
</evidence>
<dbReference type="Pfam" id="PF01656">
    <property type="entry name" value="CbiA"/>
    <property type="match status" value="1"/>
</dbReference>
<evidence type="ECO:0000313" key="20">
    <source>
        <dbReference type="EMBL" id="QPG50323.1"/>
    </source>
</evidence>
<reference evidence="21" key="3">
    <citation type="submission" date="2016-04" db="EMBL/GenBank/DDBJ databases">
        <authorList>
            <person name="Evans L.H."/>
            <person name="Alamgir A."/>
            <person name="Owens N."/>
            <person name="Weber N.D."/>
            <person name="Virtaneva K."/>
            <person name="Barbian K."/>
            <person name="Babar A."/>
            <person name="Rosenke K."/>
        </authorList>
    </citation>
    <scope>NUCLEOTIDE SEQUENCE</scope>
    <source>
        <strain evidence="21">P1</strain>
    </source>
</reference>
<dbReference type="RefSeq" id="WP_009989676.1">
    <property type="nucleotide sequence ID" value="NZ_CP011055.2"/>
</dbReference>
<dbReference type="PATRIC" id="fig|2287.6.peg.1060"/>
<evidence type="ECO:0000256" key="1">
    <source>
        <dbReference type="ARBA" id="ARBA00004953"/>
    </source>
</evidence>
<evidence type="ECO:0000313" key="25">
    <source>
        <dbReference type="Proteomes" id="UP000076770"/>
    </source>
</evidence>
<dbReference type="EMBL" id="LT549890">
    <property type="protein sequence ID" value="SAI86872.1"/>
    <property type="molecule type" value="Genomic_DNA"/>
</dbReference>
<comment type="similarity">
    <text evidence="2 7">Belongs to the CobB/CobQ family. CobQ subfamily.</text>
</comment>
<organism evidence="11 22">
    <name type="scientific">Saccharolobus solfataricus</name>
    <name type="common">Sulfolobus solfataricus</name>
    <dbReference type="NCBI Taxonomy" id="2287"/>
    <lineage>
        <taxon>Archaea</taxon>
        <taxon>Thermoproteota</taxon>
        <taxon>Thermoprotei</taxon>
        <taxon>Sulfolobales</taxon>
        <taxon>Sulfolobaceae</taxon>
        <taxon>Saccharolobus</taxon>
    </lineage>
</organism>
<evidence type="ECO:0000313" key="11">
    <source>
        <dbReference type="EMBL" id="AKA76043.1"/>
    </source>
</evidence>
<reference evidence="11" key="5">
    <citation type="submission" date="2018-10" db="EMBL/GenBank/DDBJ databases">
        <authorList>
            <person name="McCarthy S."/>
            <person name="Gradnigo J."/>
            <person name="Johnson T."/>
            <person name="Payne S."/>
            <person name="Lipzen A."/>
            <person name="Schackwitz W."/>
            <person name="Martin J."/>
            <person name="Moriyama E."/>
            <person name="Blum P."/>
        </authorList>
    </citation>
    <scope>NUCLEOTIDE SEQUENCE</scope>
    <source>
        <strain evidence="10">SARC-B</strain>
        <strain evidence="11">SARC-C</strain>
        <strain evidence="12">SULA</strain>
    </source>
</reference>
<dbReference type="Proteomes" id="UP000273443">
    <property type="component" value="Chromosome"/>
</dbReference>
<dbReference type="InterPro" id="IPR029062">
    <property type="entry name" value="Class_I_gatase-like"/>
</dbReference>
<dbReference type="EMBL" id="CP011056">
    <property type="protein sequence ID" value="AKA76043.1"/>
    <property type="molecule type" value="Genomic_DNA"/>
</dbReference>
<evidence type="ECO:0000313" key="32">
    <source>
        <dbReference type="Proteomes" id="UP000282269"/>
    </source>
</evidence>
<reference evidence="22 23" key="1">
    <citation type="journal article" date="2015" name="Genome Announc.">
        <title>Complete Genome Sequence of Sulfolobus solfataricus Strain 98/2 and Evolved Derivatives.</title>
        <authorList>
            <person name="McCarthy S."/>
            <person name="Gradnigo J."/>
            <person name="Johnson T."/>
            <person name="Payne S."/>
            <person name="Lipzen A."/>
            <person name="Martin J."/>
            <person name="Schackwitz W."/>
            <person name="Moriyama E."/>
            <person name="Blum P."/>
        </authorList>
    </citation>
    <scope>NUCLEOTIDE SEQUENCE [LARGE SCALE GENOMIC DNA]</scope>
    <source>
        <strain evidence="22">98/2 SULC</strain>
        <strain evidence="10">SARC-B</strain>
        <strain evidence="11">SARC-C</strain>
        <strain evidence="12 24">SULA</strain>
        <strain evidence="23">SULB</strain>
    </source>
</reference>
<reference evidence="25" key="2">
    <citation type="submission" date="2016-04" db="EMBL/GenBank/DDBJ databases">
        <authorList>
            <person name="Shah S.A."/>
            <person name="Garrett R.A."/>
        </authorList>
    </citation>
    <scope>NUCLEOTIDE SEQUENCE [LARGE SCALE GENOMIC DNA]</scope>
    <source>
        <strain evidence="25">ATCC 35091 / DSM 1616 / JCM 8930 / NBRC 15331 / P1</strain>
    </source>
</reference>
<dbReference type="InterPro" id="IPR033949">
    <property type="entry name" value="CobQ_GATase1"/>
</dbReference>
<evidence type="ECO:0000313" key="19">
    <source>
        <dbReference type="EMBL" id="AZF83530.1"/>
    </source>
</evidence>
<dbReference type="OrthoDB" id="53136at2157"/>
<dbReference type="Proteomes" id="UP000267993">
    <property type="component" value="Chromosome"/>
</dbReference>
<dbReference type="Proteomes" id="UP000033106">
    <property type="component" value="Chromosome"/>
</dbReference>
<dbReference type="GO" id="GO:0009236">
    <property type="term" value="P:cobalamin biosynthetic process"/>
    <property type="evidence" value="ECO:0007669"/>
    <property type="project" value="UniProtKB-UniRule"/>
</dbReference>
<dbReference type="EMBL" id="CP011055">
    <property type="protein sequence ID" value="AKA73344.1"/>
    <property type="molecule type" value="Genomic_DNA"/>
</dbReference>
<accession>A0A0E3KB14</accession>
<protein>
    <recommendedName>
        <fullName evidence="3 7">Probable cobyric acid synthase</fullName>
    </recommendedName>
</protein>
<evidence type="ECO:0000256" key="4">
    <source>
        <dbReference type="ARBA" id="ARBA00022573"/>
    </source>
</evidence>
<name>A0A0E3KB14_SACSO</name>
<evidence type="ECO:0000313" key="28">
    <source>
        <dbReference type="Proteomes" id="UP000273194"/>
    </source>
</evidence>
<dbReference type="KEGG" id="ssoa:SULA_1000"/>
<evidence type="ECO:0000313" key="22">
    <source>
        <dbReference type="Proteomes" id="UP000033057"/>
    </source>
</evidence>
<evidence type="ECO:0000313" key="33">
    <source>
        <dbReference type="Proteomes" id="UP000594632"/>
    </source>
</evidence>
<dbReference type="PANTHER" id="PTHR21343">
    <property type="entry name" value="DETHIOBIOTIN SYNTHETASE"/>
    <property type="match status" value="1"/>
</dbReference>
<dbReference type="PANTHER" id="PTHR21343:SF1">
    <property type="entry name" value="COBYRIC ACID SYNTHASE"/>
    <property type="match status" value="1"/>
</dbReference>
<dbReference type="Proteomes" id="UP000278715">
    <property type="component" value="Chromosome"/>
</dbReference>
<evidence type="ECO:0000256" key="2">
    <source>
        <dbReference type="ARBA" id="ARBA00006205"/>
    </source>
</evidence>
<evidence type="ECO:0000313" key="15">
    <source>
        <dbReference type="EMBL" id="AZF73052.1"/>
    </source>
</evidence>
<dbReference type="KEGG" id="ssof:SULC_1001"/>
<dbReference type="EMBL" id="CP033236">
    <property type="protein sequence ID" value="AZF70432.1"/>
    <property type="molecule type" value="Genomic_DNA"/>
</dbReference>
<dbReference type="Proteomes" id="UP000282269">
    <property type="component" value="Chromosome"/>
</dbReference>
<evidence type="ECO:0000313" key="26">
    <source>
        <dbReference type="Proteomes" id="UP000267993"/>
    </source>
</evidence>
<dbReference type="Gene3D" id="3.40.50.300">
    <property type="entry name" value="P-loop containing nucleotide triphosphate hydrolases"/>
    <property type="match status" value="1"/>
</dbReference>
<dbReference type="Pfam" id="PF07685">
    <property type="entry name" value="GATase_3"/>
    <property type="match status" value="1"/>
</dbReference>
<evidence type="ECO:0000313" key="31">
    <source>
        <dbReference type="Proteomes" id="UP000278715"/>
    </source>
</evidence>
<comment type="pathway">
    <text evidence="1 7">Cofactor biosynthesis; adenosylcobalamin biosynthesis.</text>
</comment>
<dbReference type="Proteomes" id="UP000033057">
    <property type="component" value="Chromosome"/>
</dbReference>
<evidence type="ECO:0000259" key="8">
    <source>
        <dbReference type="Pfam" id="PF01656"/>
    </source>
</evidence>
<evidence type="ECO:0000256" key="3">
    <source>
        <dbReference type="ARBA" id="ARBA00014921"/>
    </source>
</evidence>
<sequence>MSIIVASTMSDSGKSFITTGLVRILNAKPLKIQNMSLNSISTWDGGEIAFIQAYQAWGAGLRPERYMNPILLKIMGKGLEVIFMGSSLGIMSGNEYYNLATEKLWKKVSQFLSNDVVIEAAGGIGEPNFIDKDITAIKVMKEKRIPAILVLDIDRGGAFASAYGTYMMLPQSVRENLKGFIINKFRGDEKFLNDAIKWLEEKTGMRYLGYLPFFSEPPIMPEDSMNVYNFGDGNVEVAIIAYPYMSNFNEFYALVKSNARVSFVRKPKETAKADLVILPGSRNTLESLKWLVENGFVEQLRQRSMNILGICGGFQILGKKIVDPYGIEAGYPTEYEGLGIFDINVHYSKDKVVSMTTGISEYGEMNGYEIRRGVIKYMGEKPLLKITLRNGEKVSVEDGAKKDNIIGISVHGTLFSDGMKKLLKEFNINIHSQSMEEEIKQQAIRVEQFLRKYLHIDEIVEIYKQ</sequence>
<keyword evidence="4 7" id="KW-0169">Cobalamin biosynthesis</keyword>
<dbReference type="EMBL" id="CP033241">
    <property type="protein sequence ID" value="AZF83530.1"/>
    <property type="molecule type" value="Genomic_DNA"/>
</dbReference>
<dbReference type="NCBIfam" id="TIGR00313">
    <property type="entry name" value="cobQ"/>
    <property type="match status" value="1"/>
</dbReference>
<evidence type="ECO:0000313" key="23">
    <source>
        <dbReference type="Proteomes" id="UP000033085"/>
    </source>
</evidence>
<evidence type="ECO:0000313" key="14">
    <source>
        <dbReference type="EMBL" id="AZF70432.1"/>
    </source>
</evidence>
<evidence type="ECO:0000313" key="17">
    <source>
        <dbReference type="EMBL" id="AZF78284.1"/>
    </source>
</evidence>
<evidence type="ECO:0000313" key="27">
    <source>
        <dbReference type="Proteomes" id="UP000269431"/>
    </source>
</evidence>
<evidence type="ECO:0000313" key="10">
    <source>
        <dbReference type="EMBL" id="AKA73344.1"/>
    </source>
</evidence>
<dbReference type="EMBL" id="CP033240">
    <property type="protein sequence ID" value="AZF80890.1"/>
    <property type="molecule type" value="Genomic_DNA"/>
</dbReference>
<dbReference type="InterPro" id="IPR027417">
    <property type="entry name" value="P-loop_NTPase"/>
</dbReference>
<dbReference type="KEGG" id="ssol:SULB_1002"/>
<dbReference type="PROSITE" id="PS51273">
    <property type="entry name" value="GATASE_TYPE_1"/>
    <property type="match status" value="1"/>
</dbReference>
<gene>
    <name evidence="7" type="primary">cobQ</name>
    <name evidence="20" type="ORF">HFC64_11390</name>
    <name evidence="21" type="ORF">SSOP1_3318</name>
    <name evidence="12" type="ORF">SULA_1000</name>
    <name evidence="10" type="ORF">SULB_1002</name>
    <name evidence="11" type="ORF">SULC_1001</name>
    <name evidence="13" type="ORF">SULG_04910</name>
    <name evidence="14" type="ORF">SULH_04910</name>
    <name evidence="15" type="ORF">SULI_04910</name>
    <name evidence="16" type="ORF">SULM_04910</name>
    <name evidence="17" type="ORF">SULN_04910</name>
    <name evidence="18" type="ORF">SULO_04920</name>
    <name evidence="19" type="ORF">SULZ_05155</name>
</gene>
<keyword evidence="5 7" id="KW-0315">Glutamine amidotransferase</keyword>
<evidence type="ECO:0000313" key="29">
    <source>
        <dbReference type="Proteomes" id="UP000273443"/>
    </source>
</evidence>
<dbReference type="GO" id="GO:0003824">
    <property type="term" value="F:catalytic activity"/>
    <property type="evidence" value="ECO:0007669"/>
    <property type="project" value="InterPro"/>
</dbReference>
<feature type="active site" description="Nucleophile" evidence="7">
    <location>
        <position position="311"/>
    </location>
</feature>
<dbReference type="EMBL" id="CP033235">
    <property type="protein sequence ID" value="AZF67812.1"/>
    <property type="molecule type" value="Genomic_DNA"/>
</dbReference>
<dbReference type="InterPro" id="IPR002586">
    <property type="entry name" value="CobQ/CobB/MinD/ParA_Nub-bd_dom"/>
</dbReference>
<dbReference type="NCBIfam" id="NF001989">
    <property type="entry name" value="PRK00784.1"/>
    <property type="match status" value="1"/>
</dbReference>
<dbReference type="InterPro" id="IPR004459">
    <property type="entry name" value="CobQ_synth"/>
</dbReference>
<dbReference type="GeneID" id="1453246"/>
<dbReference type="SUPFAM" id="SSF52540">
    <property type="entry name" value="P-loop containing nucleoside triphosphate hydrolases"/>
    <property type="match status" value="1"/>
</dbReference>
<evidence type="ECO:0000256" key="6">
    <source>
        <dbReference type="ARBA" id="ARBA00025166"/>
    </source>
</evidence>
<evidence type="ECO:0000313" key="30">
    <source>
        <dbReference type="Proteomes" id="UP000275843"/>
    </source>
</evidence>
<reference evidence="26 27" key="4">
    <citation type="journal article" date="2018" name="Proc. Natl. Acad. Sci. U.S.A.">
        <title>Nonmutational mechanism of inheritance in the Archaeon Sulfolobus solfataricus.</title>
        <authorList>
            <person name="Payne S."/>
            <person name="McCarthy S."/>
            <person name="Johnson T."/>
            <person name="North E."/>
            <person name="Blum P."/>
        </authorList>
    </citation>
    <scope>NUCLEOTIDE SEQUENCE [LARGE SCALE GENOMIC DNA]</scope>
    <source>
        <strain evidence="14 26">SARC-H</strain>
        <strain evidence="15 30">SARC-I</strain>
        <strain evidence="17 31">SARC-N</strain>
        <strain evidence="18 32">SARC-O</strain>
        <strain evidence="19 27">SUL120</strain>
        <strain evidence="13 28">SULG</strain>
        <strain evidence="16 29">SULM</strain>
    </source>
</reference>
<dbReference type="EMBL" id="CP033239">
    <property type="protein sequence ID" value="AZF78284.1"/>
    <property type="molecule type" value="Genomic_DNA"/>
</dbReference>
<dbReference type="SUPFAM" id="SSF52317">
    <property type="entry name" value="Class I glutamine amidotransferase-like"/>
    <property type="match status" value="1"/>
</dbReference>
<dbReference type="GeneID" id="44128946"/>
<dbReference type="Proteomes" id="UP000273194">
    <property type="component" value="Chromosome"/>
</dbReference>
<dbReference type="Proteomes" id="UP000033085">
    <property type="component" value="Chromosome"/>
</dbReference>
<feature type="domain" description="CobQ/CobB/MinD/ParA nucleotide binding" evidence="8">
    <location>
        <begin position="3"/>
        <end position="216"/>
    </location>
</feature>
<evidence type="ECO:0000256" key="7">
    <source>
        <dbReference type="HAMAP-Rule" id="MF_00028"/>
    </source>
</evidence>
<evidence type="ECO:0000313" key="13">
    <source>
        <dbReference type="EMBL" id="AZF67812.1"/>
    </source>
</evidence>
<dbReference type="Gene3D" id="3.40.50.880">
    <property type="match status" value="1"/>
</dbReference>
<dbReference type="PROSITE" id="PS51274">
    <property type="entry name" value="GATASE_COBBQ"/>
    <property type="match status" value="1"/>
</dbReference>
<dbReference type="HAMAP" id="MF_00028">
    <property type="entry name" value="CobQ"/>
    <property type="match status" value="1"/>
</dbReference>
<dbReference type="Proteomes" id="UP000076770">
    <property type="component" value="Chromosome i"/>
</dbReference>
<dbReference type="OMA" id="QVIIHGR"/>
<dbReference type="EMBL" id="CP033238">
    <property type="protein sequence ID" value="AZF75677.1"/>
    <property type="molecule type" value="Genomic_DNA"/>
</dbReference>
<feature type="domain" description="CobB/CobQ-like glutamine amidotransferase" evidence="9">
    <location>
        <begin position="236"/>
        <end position="417"/>
    </location>
</feature>
<dbReference type="EMBL" id="CP011057">
    <property type="protein sequence ID" value="AKA78736.1"/>
    <property type="molecule type" value="Genomic_DNA"/>
</dbReference>
<dbReference type="Proteomes" id="UP000269431">
    <property type="component" value="Chromosome"/>
</dbReference>
<comment type="function">
    <text evidence="6 7">Catalyzes amidations at positions B, D, E, and G on adenosylcobyrinic A,C-diamide. NH(2) groups are provided by glutamine, and one molecule of ATP is hydrogenolyzed for each amidation.</text>
</comment>
<dbReference type="GO" id="GO:0015420">
    <property type="term" value="F:ABC-type vitamin B12 transporter activity"/>
    <property type="evidence" value="ECO:0007669"/>
    <property type="project" value="UniProtKB-UniRule"/>
</dbReference>
<dbReference type="AlphaFoldDB" id="A0A0E3KB14"/>
<evidence type="ECO:0000313" key="24">
    <source>
        <dbReference type="Proteomes" id="UP000033106"/>
    </source>
</evidence>
<dbReference type="EMBL" id="CP050869">
    <property type="protein sequence ID" value="QPG50323.1"/>
    <property type="molecule type" value="Genomic_DNA"/>
</dbReference>
<reference evidence="20 33" key="6">
    <citation type="journal article" date="2020" name="Nat. Commun.">
        <title>The structures of two archaeal type IV pili illuminate evolutionary relationships.</title>
        <authorList>
            <person name="Wang F."/>
            <person name="Baquero D.P."/>
            <person name="Su Z."/>
            <person name="Beltran L.C."/>
            <person name="Prangishvili D."/>
            <person name="Krupovic M."/>
            <person name="Egelman E.H."/>
        </authorList>
    </citation>
    <scope>NUCLEOTIDE SEQUENCE [LARGE SCALE GENOMIC DNA]</scope>
    <source>
        <strain evidence="20 33">POZ149</strain>
    </source>
</reference>
<dbReference type="UniPathway" id="UPA00148"/>
<feature type="active site" evidence="7">
    <location>
        <position position="411"/>
    </location>
</feature>
<proteinExistence type="inferred from homology"/>
<evidence type="ECO:0000256" key="5">
    <source>
        <dbReference type="ARBA" id="ARBA00022962"/>
    </source>
</evidence>
<dbReference type="EMBL" id="CP033237">
    <property type="protein sequence ID" value="AZF73052.1"/>
    <property type="molecule type" value="Genomic_DNA"/>
</dbReference>
<evidence type="ECO:0000259" key="9">
    <source>
        <dbReference type="Pfam" id="PF07685"/>
    </source>
</evidence>
<evidence type="ECO:0000313" key="18">
    <source>
        <dbReference type="EMBL" id="AZF80890.1"/>
    </source>
</evidence>
<dbReference type="InterPro" id="IPR011698">
    <property type="entry name" value="GATase_3"/>
</dbReference>
<evidence type="ECO:0000313" key="21">
    <source>
        <dbReference type="EMBL" id="SAI86872.1"/>
    </source>
</evidence>